<gene>
    <name evidence="10" type="ORF">I4I81_18715</name>
</gene>
<evidence type="ECO:0000256" key="5">
    <source>
        <dbReference type="ARBA" id="ARBA00038440"/>
    </source>
</evidence>
<evidence type="ECO:0000259" key="9">
    <source>
        <dbReference type="Pfam" id="PF00551"/>
    </source>
</evidence>
<reference evidence="10 11" key="1">
    <citation type="submission" date="2020-11" db="EMBL/GenBank/DDBJ databases">
        <title>Pseudonocardia abyssalis sp. nov. and Pseudonocardia oceani sp. nov., description and phylogenomic analysis of two novel actinomycetes isolated from the deep Southern Ocean.</title>
        <authorList>
            <person name="Parra J."/>
        </authorList>
    </citation>
    <scope>NUCLEOTIDE SEQUENCE [LARGE SCALE GENOMIC DNA]</scope>
    <source>
        <strain evidence="10 11">KRD-168</strain>
    </source>
</reference>
<dbReference type="InterPro" id="IPR001555">
    <property type="entry name" value="GART_AS"/>
</dbReference>
<comment type="similarity">
    <text evidence="5">Belongs to the GART family.</text>
</comment>
<dbReference type="PROSITE" id="PS00373">
    <property type="entry name" value="GART"/>
    <property type="match status" value="1"/>
</dbReference>
<name>A0ABS6UVJ4_9PSEU</name>
<sequence length="232" mass="24267">MIIVGSGALVWRAAAHAVSAGRTVDAVVHPRGEAVPARARGLECRATDDVNELAGFLDDTCGDRLVCSTGNPFLFRAPVLDLGLTIVNVHGGPLPGYRGLPLAAAAFAILRSEPEFGVTLHRVDAGIDTGAVVDRRTFPVSPTATLEELSIQVTQACHRIFADNLDTLDRAPAPHDAAEAPGEYFGMARLAGIAAHRDDPAFARATDLGVLEDFHPAYAELFAAARSGAPAA</sequence>
<dbReference type="Proteomes" id="UP000694287">
    <property type="component" value="Unassembled WGS sequence"/>
</dbReference>
<protein>
    <recommendedName>
        <fullName evidence="2">phosphoribosylglycinamide formyltransferase 1</fullName>
        <ecNumber evidence="2">2.1.2.2</ecNumber>
    </recommendedName>
    <alternativeName>
        <fullName evidence="7">5'-phosphoribosylglycinamide transformylase</fullName>
    </alternativeName>
    <alternativeName>
        <fullName evidence="6">GAR transformylase</fullName>
    </alternativeName>
</protein>
<comment type="catalytic activity">
    <reaction evidence="8">
        <text>N(1)-(5-phospho-beta-D-ribosyl)glycinamide + (6R)-10-formyltetrahydrofolate = N(2)-formyl-N(1)-(5-phospho-beta-D-ribosyl)glycinamide + (6S)-5,6,7,8-tetrahydrofolate + H(+)</text>
        <dbReference type="Rhea" id="RHEA:15053"/>
        <dbReference type="ChEBI" id="CHEBI:15378"/>
        <dbReference type="ChEBI" id="CHEBI:57453"/>
        <dbReference type="ChEBI" id="CHEBI:143788"/>
        <dbReference type="ChEBI" id="CHEBI:147286"/>
        <dbReference type="ChEBI" id="CHEBI:195366"/>
        <dbReference type="EC" id="2.1.2.2"/>
    </reaction>
</comment>
<keyword evidence="3" id="KW-0808">Transferase</keyword>
<dbReference type="EMBL" id="JADQDK010000001">
    <property type="protein sequence ID" value="MBW0136285.1"/>
    <property type="molecule type" value="Genomic_DNA"/>
</dbReference>
<proteinExistence type="inferred from homology"/>
<evidence type="ECO:0000256" key="4">
    <source>
        <dbReference type="ARBA" id="ARBA00022755"/>
    </source>
</evidence>
<dbReference type="Pfam" id="PF00551">
    <property type="entry name" value="Formyl_trans_N"/>
    <property type="match status" value="1"/>
</dbReference>
<dbReference type="PANTHER" id="PTHR43369:SF2">
    <property type="entry name" value="PHOSPHORIBOSYLGLYCINAMIDE FORMYLTRANSFERASE"/>
    <property type="match status" value="1"/>
</dbReference>
<evidence type="ECO:0000313" key="11">
    <source>
        <dbReference type="Proteomes" id="UP000694287"/>
    </source>
</evidence>
<evidence type="ECO:0000256" key="1">
    <source>
        <dbReference type="ARBA" id="ARBA00005054"/>
    </source>
</evidence>
<keyword evidence="11" id="KW-1185">Reference proteome</keyword>
<evidence type="ECO:0000256" key="3">
    <source>
        <dbReference type="ARBA" id="ARBA00022679"/>
    </source>
</evidence>
<accession>A0ABS6UVJ4</accession>
<dbReference type="EC" id="2.1.2.2" evidence="2"/>
<evidence type="ECO:0000313" key="10">
    <source>
        <dbReference type="EMBL" id="MBW0136285.1"/>
    </source>
</evidence>
<keyword evidence="4" id="KW-0658">Purine biosynthesis</keyword>
<comment type="caution">
    <text evidence="10">The sequence shown here is derived from an EMBL/GenBank/DDBJ whole genome shotgun (WGS) entry which is preliminary data.</text>
</comment>
<organism evidence="10 11">
    <name type="scientific">Pseudonocardia abyssalis</name>
    <dbReference type="NCBI Taxonomy" id="2792008"/>
    <lineage>
        <taxon>Bacteria</taxon>
        <taxon>Bacillati</taxon>
        <taxon>Actinomycetota</taxon>
        <taxon>Actinomycetes</taxon>
        <taxon>Pseudonocardiales</taxon>
        <taxon>Pseudonocardiaceae</taxon>
        <taxon>Pseudonocardia</taxon>
    </lineage>
</organism>
<dbReference type="RefSeq" id="WP_218601743.1">
    <property type="nucleotide sequence ID" value="NZ_JADQDJ010000032.1"/>
</dbReference>
<dbReference type="PANTHER" id="PTHR43369">
    <property type="entry name" value="PHOSPHORIBOSYLGLYCINAMIDE FORMYLTRANSFERASE"/>
    <property type="match status" value="1"/>
</dbReference>
<feature type="domain" description="Formyl transferase N-terminal" evidence="9">
    <location>
        <begin position="83"/>
        <end position="162"/>
    </location>
</feature>
<comment type="pathway">
    <text evidence="1">Purine metabolism; IMP biosynthesis via de novo pathway; N(2)-formyl-N(1)-(5-phospho-D-ribosyl)glycinamide from N(1)-(5-phospho-D-ribosyl)glycinamide (10-formyl THF route): step 1/1.</text>
</comment>
<dbReference type="InterPro" id="IPR002376">
    <property type="entry name" value="Formyl_transf_N"/>
</dbReference>
<evidence type="ECO:0000256" key="8">
    <source>
        <dbReference type="ARBA" id="ARBA00047664"/>
    </source>
</evidence>
<evidence type="ECO:0000256" key="7">
    <source>
        <dbReference type="ARBA" id="ARBA00041682"/>
    </source>
</evidence>
<evidence type="ECO:0000256" key="6">
    <source>
        <dbReference type="ARBA" id="ARBA00041324"/>
    </source>
</evidence>
<evidence type="ECO:0000256" key="2">
    <source>
        <dbReference type="ARBA" id="ARBA00012254"/>
    </source>
</evidence>